<evidence type="ECO:0000313" key="1">
    <source>
        <dbReference type="EMBL" id="QHT04618.1"/>
    </source>
</evidence>
<accession>A0A6C0CJ48</accession>
<dbReference type="AlphaFoldDB" id="A0A6C0CJ48"/>
<name>A0A6C0CJ48_9ZZZZ</name>
<dbReference type="EMBL" id="MN739435">
    <property type="protein sequence ID" value="QHT04618.1"/>
    <property type="molecule type" value="Genomic_DNA"/>
</dbReference>
<protein>
    <submittedName>
        <fullName evidence="1">Uncharacterized protein</fullName>
    </submittedName>
</protein>
<organism evidence="1">
    <name type="scientific">viral metagenome</name>
    <dbReference type="NCBI Taxonomy" id="1070528"/>
    <lineage>
        <taxon>unclassified sequences</taxon>
        <taxon>metagenomes</taxon>
        <taxon>organismal metagenomes</taxon>
    </lineage>
</organism>
<reference evidence="1" key="1">
    <citation type="journal article" date="2020" name="Nature">
        <title>Giant virus diversity and host interactions through global metagenomics.</title>
        <authorList>
            <person name="Schulz F."/>
            <person name="Roux S."/>
            <person name="Paez-Espino D."/>
            <person name="Jungbluth S."/>
            <person name="Walsh D.A."/>
            <person name="Denef V.J."/>
            <person name="McMahon K.D."/>
            <person name="Konstantinidis K.T."/>
            <person name="Eloe-Fadrosh E.A."/>
            <person name="Kyrpides N.C."/>
            <person name="Woyke T."/>
        </authorList>
    </citation>
    <scope>NUCLEOTIDE SEQUENCE</scope>
    <source>
        <strain evidence="1">GVMAG-M-3300021343-4</strain>
    </source>
</reference>
<sequence>MICTINGIKILTSLDTNVKEYEEHRYIRSIIFEYRFKFTHLDNRYRFVNVNKNILGENSHNKNIWKILAHLTKYFGGKHLYLYDCDRITIIK</sequence>
<proteinExistence type="predicted"/>